<dbReference type="GO" id="GO:0007020">
    <property type="term" value="P:microtubule nucleation"/>
    <property type="evidence" value="ECO:0007669"/>
    <property type="project" value="TreeGrafter"/>
</dbReference>
<dbReference type="GO" id="GO:0000278">
    <property type="term" value="P:mitotic cell cycle"/>
    <property type="evidence" value="ECO:0007669"/>
    <property type="project" value="TreeGrafter"/>
</dbReference>
<dbReference type="GO" id="GO:0005814">
    <property type="term" value="C:centriole"/>
    <property type="evidence" value="ECO:0007669"/>
    <property type="project" value="TreeGrafter"/>
</dbReference>
<dbReference type="PANTHER" id="PTHR44414:SF1">
    <property type="entry name" value="PROTEIN NEDD1"/>
    <property type="match status" value="1"/>
</dbReference>
<dbReference type="InterPro" id="IPR001680">
    <property type="entry name" value="WD40_rpt"/>
</dbReference>
<proteinExistence type="predicted"/>
<comment type="caution">
    <text evidence="2">The sequence shown here is derived from an EMBL/GenBank/DDBJ whole genome shotgun (WGS) entry which is preliminary data.</text>
</comment>
<dbReference type="GO" id="GO:0000922">
    <property type="term" value="C:spindle pole"/>
    <property type="evidence" value="ECO:0007669"/>
    <property type="project" value="TreeGrafter"/>
</dbReference>
<accession>A0A9W8BEZ1</accession>
<dbReference type="GO" id="GO:0005737">
    <property type="term" value="C:cytoplasm"/>
    <property type="evidence" value="ECO:0007669"/>
    <property type="project" value="TreeGrafter"/>
</dbReference>
<sequence length="385" mass="40665">MHSLVAATSDTVRVWDLEVSSARPPVSSTYQRARRTSLKTAGIGDSGAEAEVSLAYMSASYSADGAERGVEDITAVSWACGGTTFTVGGKGSIIRQYSRTGEHLQDLTPTRRADQLGVANIAAMQHYGANSEALFVANNTSRQVRRWDFVRRDYTAVCQTHENDISCMAVCTKKRLVVSATVQGGEIAVFNLLHNTRTDLRSATHKALTCIDISSGLRSQIAVGSEDGLVQLFDTSRSGLAPLKAFSHVHAAPVRGVAFHPTSSSGIVSVGLDGRIAITDVNAYTSDKSSAGISAEAPLSCLATTQDSYAIGVGTIDGGVLVYDVRRMAAPLWRSSIGTRRAVASMSLTRRADASGDTDLQPLRRAASTSSNGRGTRGTTATADE</sequence>
<dbReference type="Gene3D" id="2.130.10.10">
    <property type="entry name" value="YVTN repeat-like/Quinoprotein amine dehydrogenase"/>
    <property type="match status" value="2"/>
</dbReference>
<dbReference type="GO" id="GO:0036064">
    <property type="term" value="C:ciliary basal body"/>
    <property type="evidence" value="ECO:0007669"/>
    <property type="project" value="TreeGrafter"/>
</dbReference>
<dbReference type="InterPro" id="IPR036322">
    <property type="entry name" value="WD40_repeat_dom_sf"/>
</dbReference>
<organism evidence="2 3">
    <name type="scientific">Coemansia thaxteri</name>
    <dbReference type="NCBI Taxonomy" id="2663907"/>
    <lineage>
        <taxon>Eukaryota</taxon>
        <taxon>Fungi</taxon>
        <taxon>Fungi incertae sedis</taxon>
        <taxon>Zoopagomycota</taxon>
        <taxon>Kickxellomycotina</taxon>
        <taxon>Kickxellomycetes</taxon>
        <taxon>Kickxellales</taxon>
        <taxon>Kickxellaceae</taxon>
        <taxon>Coemansia</taxon>
    </lineage>
</organism>
<dbReference type="InterPro" id="IPR015943">
    <property type="entry name" value="WD40/YVTN_repeat-like_dom_sf"/>
</dbReference>
<feature type="region of interest" description="Disordered" evidence="1">
    <location>
        <begin position="353"/>
        <end position="385"/>
    </location>
</feature>
<evidence type="ECO:0000313" key="3">
    <source>
        <dbReference type="Proteomes" id="UP001150907"/>
    </source>
</evidence>
<feature type="compositionally biased region" description="Low complexity" evidence="1">
    <location>
        <begin position="367"/>
        <end position="385"/>
    </location>
</feature>
<protein>
    <submittedName>
        <fullName evidence="2">Uncharacterized protein</fullName>
    </submittedName>
</protein>
<keyword evidence="3" id="KW-1185">Reference proteome</keyword>
<reference evidence="2" key="1">
    <citation type="submission" date="2022-07" db="EMBL/GenBank/DDBJ databases">
        <title>Phylogenomic reconstructions and comparative analyses of Kickxellomycotina fungi.</title>
        <authorList>
            <person name="Reynolds N.K."/>
            <person name="Stajich J.E."/>
            <person name="Barry K."/>
            <person name="Grigoriev I.V."/>
            <person name="Crous P."/>
            <person name="Smith M.E."/>
        </authorList>
    </citation>
    <scope>NUCLEOTIDE SEQUENCE</scope>
    <source>
        <strain evidence="2">IMI 214461</strain>
    </source>
</reference>
<dbReference type="GO" id="GO:0043015">
    <property type="term" value="F:gamma-tubulin binding"/>
    <property type="evidence" value="ECO:0007669"/>
    <property type="project" value="TreeGrafter"/>
</dbReference>
<dbReference type="AlphaFoldDB" id="A0A9W8BEZ1"/>
<dbReference type="InterPro" id="IPR052818">
    <property type="entry name" value="NEDD1_Spindle_Assembly"/>
</dbReference>
<gene>
    <name evidence="2" type="ORF">H4R26_005846</name>
</gene>
<evidence type="ECO:0000256" key="1">
    <source>
        <dbReference type="SAM" id="MobiDB-lite"/>
    </source>
</evidence>
<dbReference type="SMART" id="SM00320">
    <property type="entry name" value="WD40"/>
    <property type="match status" value="5"/>
</dbReference>
<evidence type="ECO:0000313" key="2">
    <source>
        <dbReference type="EMBL" id="KAJ1997399.1"/>
    </source>
</evidence>
<dbReference type="Pfam" id="PF00400">
    <property type="entry name" value="WD40"/>
    <property type="match status" value="1"/>
</dbReference>
<name>A0A9W8BEZ1_9FUNG</name>
<dbReference type="PANTHER" id="PTHR44414">
    <property type="entry name" value="PROTEIN NEDD1"/>
    <property type="match status" value="1"/>
</dbReference>
<dbReference type="Proteomes" id="UP001150907">
    <property type="component" value="Unassembled WGS sequence"/>
</dbReference>
<dbReference type="OrthoDB" id="1602884at2759"/>
<dbReference type="SUPFAM" id="SSF50978">
    <property type="entry name" value="WD40 repeat-like"/>
    <property type="match status" value="1"/>
</dbReference>
<dbReference type="EMBL" id="JANBQF010001362">
    <property type="protein sequence ID" value="KAJ1997399.1"/>
    <property type="molecule type" value="Genomic_DNA"/>
</dbReference>
<feature type="non-terminal residue" evidence="2">
    <location>
        <position position="385"/>
    </location>
</feature>